<protein>
    <recommendedName>
        <fullName evidence="6">Protein kinase domain-containing protein</fullName>
    </recommendedName>
</protein>
<dbReference type="PANTHER" id="PTHR46008">
    <property type="entry name" value="LEAF RUST 10 DISEASE-RESISTANCE LOCUS RECEPTOR-LIKE PROTEIN KINASE-LIKE 1.4"/>
    <property type="match status" value="1"/>
</dbReference>
<reference evidence="5" key="1">
    <citation type="journal article" date="2015" name="Proc. Natl. Acad. Sci. U.S.A.">
        <title>Genome sequencing of adzuki bean (Vigna angularis) provides insight into high starch and low fat accumulation and domestication.</title>
        <authorList>
            <person name="Yang K."/>
            <person name="Tian Z."/>
            <person name="Chen C."/>
            <person name="Luo L."/>
            <person name="Zhao B."/>
            <person name="Wang Z."/>
            <person name="Yu L."/>
            <person name="Li Y."/>
            <person name="Sun Y."/>
            <person name="Li W."/>
            <person name="Chen Y."/>
            <person name="Li Y."/>
            <person name="Zhang Y."/>
            <person name="Ai D."/>
            <person name="Zhao J."/>
            <person name="Shang C."/>
            <person name="Ma Y."/>
            <person name="Wu B."/>
            <person name="Wang M."/>
            <person name="Gao L."/>
            <person name="Sun D."/>
            <person name="Zhang P."/>
            <person name="Guo F."/>
            <person name="Wang W."/>
            <person name="Li Y."/>
            <person name="Wang J."/>
            <person name="Varshney R.K."/>
            <person name="Wang J."/>
            <person name="Ling H.Q."/>
            <person name="Wan P."/>
        </authorList>
    </citation>
    <scope>NUCLEOTIDE SEQUENCE</scope>
    <source>
        <strain evidence="5">cv. Jingnong 6</strain>
    </source>
</reference>
<evidence type="ECO:0000313" key="4">
    <source>
        <dbReference type="EMBL" id="KOM54422.1"/>
    </source>
</evidence>
<dbReference type="GO" id="GO:0005524">
    <property type="term" value="F:ATP binding"/>
    <property type="evidence" value="ECO:0007669"/>
    <property type="project" value="UniProtKB-KW"/>
</dbReference>
<keyword evidence="1" id="KW-0547">Nucleotide-binding</keyword>
<dbReference type="SUPFAM" id="SSF56112">
    <property type="entry name" value="Protein kinase-like (PK-like)"/>
    <property type="match status" value="1"/>
</dbReference>
<accession>A0A0L9VHL9</accession>
<feature type="region of interest" description="Disordered" evidence="3">
    <location>
        <begin position="88"/>
        <end position="121"/>
    </location>
</feature>
<dbReference type="Gramene" id="KOM54422">
    <property type="protein sequence ID" value="KOM54422"/>
    <property type="gene ID" value="LR48_Vigan10g031400"/>
</dbReference>
<evidence type="ECO:0000256" key="3">
    <source>
        <dbReference type="SAM" id="MobiDB-lite"/>
    </source>
</evidence>
<dbReference type="STRING" id="3914.A0A0L9VHL9"/>
<dbReference type="GO" id="GO:0016301">
    <property type="term" value="F:kinase activity"/>
    <property type="evidence" value="ECO:0007669"/>
    <property type="project" value="TreeGrafter"/>
</dbReference>
<evidence type="ECO:0000256" key="1">
    <source>
        <dbReference type="ARBA" id="ARBA00022741"/>
    </source>
</evidence>
<evidence type="ECO:0008006" key="6">
    <source>
        <dbReference type="Google" id="ProtNLM"/>
    </source>
</evidence>
<feature type="compositionally biased region" description="Basic and acidic residues" evidence="3">
    <location>
        <begin position="106"/>
        <end position="115"/>
    </location>
</feature>
<dbReference type="Gene3D" id="3.30.200.20">
    <property type="entry name" value="Phosphorylase Kinase, domain 1"/>
    <property type="match status" value="1"/>
</dbReference>
<gene>
    <name evidence="4" type="ORF">LR48_Vigan10g031400</name>
</gene>
<proteinExistence type="predicted"/>
<dbReference type="EMBL" id="CM003380">
    <property type="protein sequence ID" value="KOM54422.1"/>
    <property type="molecule type" value="Genomic_DNA"/>
</dbReference>
<sequence length="121" mass="13295">MESGDVYFGISVFSFDELREATNNFDEARKFGEGGFGTVYLVKSNLKKRPLTSAKSSVVCTCLVKKKMTLLALIPNVRASENGTVSSHLRGVDLPDHGAAAEGVEGEGHKREAYGWRRRRS</sequence>
<dbReference type="InterPro" id="IPR011009">
    <property type="entry name" value="Kinase-like_dom_sf"/>
</dbReference>
<keyword evidence="2" id="KW-0067">ATP-binding</keyword>
<organism evidence="4 5">
    <name type="scientific">Phaseolus angularis</name>
    <name type="common">Azuki bean</name>
    <name type="synonym">Vigna angularis</name>
    <dbReference type="NCBI Taxonomy" id="3914"/>
    <lineage>
        <taxon>Eukaryota</taxon>
        <taxon>Viridiplantae</taxon>
        <taxon>Streptophyta</taxon>
        <taxon>Embryophyta</taxon>
        <taxon>Tracheophyta</taxon>
        <taxon>Spermatophyta</taxon>
        <taxon>Magnoliopsida</taxon>
        <taxon>eudicotyledons</taxon>
        <taxon>Gunneridae</taxon>
        <taxon>Pentapetalae</taxon>
        <taxon>rosids</taxon>
        <taxon>fabids</taxon>
        <taxon>Fabales</taxon>
        <taxon>Fabaceae</taxon>
        <taxon>Papilionoideae</taxon>
        <taxon>50 kb inversion clade</taxon>
        <taxon>NPAAA clade</taxon>
        <taxon>indigoferoid/millettioid clade</taxon>
        <taxon>Phaseoleae</taxon>
        <taxon>Vigna</taxon>
    </lineage>
</organism>
<evidence type="ECO:0000256" key="2">
    <source>
        <dbReference type="ARBA" id="ARBA00022840"/>
    </source>
</evidence>
<dbReference type="PANTHER" id="PTHR46008:SF2">
    <property type="entry name" value="LEAF RUST 10 DISEASE-RESISTANCE LOCUS RECEPTOR-LIKE PROTEIN KINASE-LIKE 1.4"/>
    <property type="match status" value="1"/>
</dbReference>
<evidence type="ECO:0000313" key="5">
    <source>
        <dbReference type="Proteomes" id="UP000053144"/>
    </source>
</evidence>
<dbReference type="Proteomes" id="UP000053144">
    <property type="component" value="Chromosome 10"/>
</dbReference>
<name>A0A0L9VHL9_PHAAN</name>
<dbReference type="AlphaFoldDB" id="A0A0L9VHL9"/>